<reference evidence="2 3" key="1">
    <citation type="submission" date="2022-11" db="EMBL/GenBank/DDBJ databases">
        <authorList>
            <person name="Caiyu Z."/>
        </authorList>
    </citation>
    <scope>NUCLEOTIDE SEQUENCE [LARGE SCALE GENOMIC DNA]</scope>
    <source>
        <strain evidence="2 3">YR-4</strain>
    </source>
</reference>
<accession>A0ABT4BUA7</accession>
<dbReference type="RefSeq" id="WP_268058530.1">
    <property type="nucleotide sequence ID" value="NZ_JAPOHA010000008.1"/>
</dbReference>
<proteinExistence type="predicted"/>
<evidence type="ECO:0000313" key="3">
    <source>
        <dbReference type="Proteomes" id="UP001082703"/>
    </source>
</evidence>
<dbReference type="InterPro" id="IPR057666">
    <property type="entry name" value="DrpA_SLOG"/>
</dbReference>
<comment type="caution">
    <text evidence="2">The sequence shown here is derived from an EMBL/GenBank/DDBJ whole genome shotgun (WGS) entry which is preliminary data.</text>
</comment>
<dbReference type="Gene3D" id="3.40.50.450">
    <property type="match status" value="1"/>
</dbReference>
<dbReference type="EMBL" id="JAPOHA010000008">
    <property type="protein sequence ID" value="MCY1714483.1"/>
    <property type="molecule type" value="Genomic_DNA"/>
</dbReference>
<protein>
    <submittedName>
        <fullName evidence="2">DNA-processing protein DprA</fullName>
    </submittedName>
</protein>
<evidence type="ECO:0000259" key="1">
    <source>
        <dbReference type="Pfam" id="PF02481"/>
    </source>
</evidence>
<feature type="domain" description="Smf/DprA SLOG" evidence="1">
    <location>
        <begin position="10"/>
        <end position="151"/>
    </location>
</feature>
<sequence>MKNSSIVETLGNTELLELEKAAFLCSSKYSSASVLKSYDWATEQQKSGNCVISGFHSPLEKDVLDILLRGEQPVIMVLARGLYQRPSKKLLQHLKSGRLLIVTPFDCSVTYITKETAEVRNRLVITLADEIVVAHMTKGGQLEKILNTANKKTTILDK</sequence>
<dbReference type="Proteomes" id="UP001082703">
    <property type="component" value="Unassembled WGS sequence"/>
</dbReference>
<dbReference type="Pfam" id="PF02481">
    <property type="entry name" value="DNA_processg_A"/>
    <property type="match status" value="1"/>
</dbReference>
<keyword evidence="3" id="KW-1185">Reference proteome</keyword>
<name>A0ABT4BUA7_9FIRM</name>
<evidence type="ECO:0000313" key="2">
    <source>
        <dbReference type="EMBL" id="MCY1714483.1"/>
    </source>
</evidence>
<gene>
    <name evidence="2" type="ORF">OUY18_09470</name>
</gene>
<organism evidence="2 3">
    <name type="scientific">Caproiciproducens galactitolivorans</name>
    <dbReference type="NCBI Taxonomy" id="642589"/>
    <lineage>
        <taxon>Bacteria</taxon>
        <taxon>Bacillati</taxon>
        <taxon>Bacillota</taxon>
        <taxon>Clostridia</taxon>
        <taxon>Eubacteriales</taxon>
        <taxon>Acutalibacteraceae</taxon>
        <taxon>Caproiciproducens</taxon>
    </lineage>
</organism>